<dbReference type="Proteomes" id="UP000050795">
    <property type="component" value="Unassembled WGS sequence"/>
</dbReference>
<keyword evidence="1" id="KW-1185">Reference proteome</keyword>
<dbReference type="WBParaSite" id="TREG1_37870.1">
    <property type="protein sequence ID" value="TREG1_37870.1"/>
    <property type="gene ID" value="TREG1_37870"/>
</dbReference>
<reference evidence="1" key="1">
    <citation type="submission" date="2022-06" db="EMBL/GenBank/DDBJ databases">
        <authorList>
            <person name="Berger JAMES D."/>
            <person name="Berger JAMES D."/>
        </authorList>
    </citation>
    <scope>NUCLEOTIDE SEQUENCE [LARGE SCALE GENOMIC DNA]</scope>
</reference>
<name>A0AA85JP37_TRIRE</name>
<evidence type="ECO:0000313" key="1">
    <source>
        <dbReference type="Proteomes" id="UP000050795"/>
    </source>
</evidence>
<dbReference type="AlphaFoldDB" id="A0AA85JP37"/>
<sequence>MPISNLHYLELEGSSSFQYIVSALHNSNNSHIGDEGSTDATLLLPISRLCARLDALHNLQELWLLLYNICCEQSNRYLNTNFVTTVKLIDVPKYLNILLSTTSVNEDDTETTTTTTTTNSDGNRLKLRKTSTNNRSKNKLYHELRSLMNEHSFTTNIESYHRRHRSRRHSDGNDGDDMPAVMNTFPNSRYACCSPEYDQLVEDCAGRLLNSLDFESIIKAADDCPMDNSVNWAETHILCGLHIAGELIEFGKALQNKLAKEPQSLYQSVFNEVAMNAGFT</sequence>
<proteinExistence type="predicted"/>
<evidence type="ECO:0000313" key="2">
    <source>
        <dbReference type="WBParaSite" id="TREG1_37870.1"/>
    </source>
</evidence>
<reference evidence="2" key="2">
    <citation type="submission" date="2023-11" db="UniProtKB">
        <authorList>
            <consortium name="WormBaseParasite"/>
        </authorList>
    </citation>
    <scope>IDENTIFICATION</scope>
</reference>
<protein>
    <submittedName>
        <fullName evidence="2">Uncharacterized protein</fullName>
    </submittedName>
</protein>
<organism evidence="1 2">
    <name type="scientific">Trichobilharzia regenti</name>
    <name type="common">Nasal bird schistosome</name>
    <dbReference type="NCBI Taxonomy" id="157069"/>
    <lineage>
        <taxon>Eukaryota</taxon>
        <taxon>Metazoa</taxon>
        <taxon>Spiralia</taxon>
        <taxon>Lophotrochozoa</taxon>
        <taxon>Platyhelminthes</taxon>
        <taxon>Trematoda</taxon>
        <taxon>Digenea</taxon>
        <taxon>Strigeidida</taxon>
        <taxon>Schistosomatoidea</taxon>
        <taxon>Schistosomatidae</taxon>
        <taxon>Trichobilharzia</taxon>
    </lineage>
</organism>
<accession>A0AA85JP37</accession>